<name>A0ABP9RJT7_9ACTN</name>
<dbReference type="Proteomes" id="UP001501570">
    <property type="component" value="Unassembled WGS sequence"/>
</dbReference>
<dbReference type="InterPro" id="IPR006140">
    <property type="entry name" value="D-isomer_DH_NAD-bd"/>
</dbReference>
<dbReference type="RefSeq" id="WP_345625893.1">
    <property type="nucleotide sequence ID" value="NZ_BAABJQ010000002.1"/>
</dbReference>
<sequence length="320" mass="34671">MVGTATPGDWVRSARYSAAPEVSADLRAALAELVGDDIEWLAELPASEEIQADRRRVHIGARLPSGWPPSAFAWFHSTNAGVDGLLGGRSWPSATLLTRTTGRMGRRIAEYLLSWMLVETQQSLAFTAQGQRRDWRRQPVRLLENDLAVVFGVGRIGGAVGQLLRSCGLRVLGVSRRGELVPGFDEVVDLAGALRRLGAAQWVISTLPLTDQTRGLFDQRLFDACDHACFMNVGRGATVDYSGIRAALASGRLRRAVLDVLPVEPPGAEDPWWSLPNTTITPHIAGVTADDDVLADFRRCREALLAGKRPGLAADPDAGY</sequence>
<dbReference type="InterPro" id="IPR036291">
    <property type="entry name" value="NAD(P)-bd_dom_sf"/>
</dbReference>
<evidence type="ECO:0000256" key="2">
    <source>
        <dbReference type="ARBA" id="ARBA00023027"/>
    </source>
</evidence>
<keyword evidence="2" id="KW-0520">NAD</keyword>
<gene>
    <name evidence="4" type="ORF">GCM10023322_06320</name>
</gene>
<feature type="domain" description="D-isomer specific 2-hydroxyacid dehydrogenase NAD-binding" evidence="3">
    <location>
        <begin position="116"/>
        <end position="285"/>
    </location>
</feature>
<dbReference type="SUPFAM" id="SSF51735">
    <property type="entry name" value="NAD(P)-binding Rossmann-fold domains"/>
    <property type="match status" value="1"/>
</dbReference>
<dbReference type="Gene3D" id="3.40.50.720">
    <property type="entry name" value="NAD(P)-binding Rossmann-like Domain"/>
    <property type="match status" value="2"/>
</dbReference>
<evidence type="ECO:0000313" key="5">
    <source>
        <dbReference type="Proteomes" id="UP001501570"/>
    </source>
</evidence>
<dbReference type="Pfam" id="PF02826">
    <property type="entry name" value="2-Hacid_dh_C"/>
    <property type="match status" value="1"/>
</dbReference>
<evidence type="ECO:0000256" key="1">
    <source>
        <dbReference type="ARBA" id="ARBA00023002"/>
    </source>
</evidence>
<dbReference type="PANTHER" id="PTHR43333">
    <property type="entry name" value="2-HACID_DH_C DOMAIN-CONTAINING PROTEIN"/>
    <property type="match status" value="1"/>
</dbReference>
<accession>A0ABP9RJT7</accession>
<keyword evidence="1" id="KW-0560">Oxidoreductase</keyword>
<evidence type="ECO:0000259" key="3">
    <source>
        <dbReference type="Pfam" id="PF02826"/>
    </source>
</evidence>
<comment type="caution">
    <text evidence="4">The sequence shown here is derived from an EMBL/GenBank/DDBJ whole genome shotgun (WGS) entry which is preliminary data.</text>
</comment>
<evidence type="ECO:0000313" key="4">
    <source>
        <dbReference type="EMBL" id="GAA5178650.1"/>
    </source>
</evidence>
<keyword evidence="5" id="KW-1185">Reference proteome</keyword>
<reference evidence="5" key="1">
    <citation type="journal article" date="2019" name="Int. J. Syst. Evol. Microbiol.">
        <title>The Global Catalogue of Microorganisms (GCM) 10K type strain sequencing project: providing services to taxonomists for standard genome sequencing and annotation.</title>
        <authorList>
            <consortium name="The Broad Institute Genomics Platform"/>
            <consortium name="The Broad Institute Genome Sequencing Center for Infectious Disease"/>
            <person name="Wu L."/>
            <person name="Ma J."/>
        </authorList>
    </citation>
    <scope>NUCLEOTIDE SEQUENCE [LARGE SCALE GENOMIC DNA]</scope>
    <source>
        <strain evidence="5">JCM 18304</strain>
    </source>
</reference>
<organism evidence="4 5">
    <name type="scientific">Rugosimonospora acidiphila</name>
    <dbReference type="NCBI Taxonomy" id="556531"/>
    <lineage>
        <taxon>Bacteria</taxon>
        <taxon>Bacillati</taxon>
        <taxon>Actinomycetota</taxon>
        <taxon>Actinomycetes</taxon>
        <taxon>Micromonosporales</taxon>
        <taxon>Micromonosporaceae</taxon>
        <taxon>Rugosimonospora</taxon>
    </lineage>
</organism>
<dbReference type="PANTHER" id="PTHR43333:SF1">
    <property type="entry name" value="D-ISOMER SPECIFIC 2-HYDROXYACID DEHYDROGENASE NAD-BINDING DOMAIN-CONTAINING PROTEIN"/>
    <property type="match status" value="1"/>
</dbReference>
<dbReference type="EMBL" id="BAABJQ010000002">
    <property type="protein sequence ID" value="GAA5178650.1"/>
    <property type="molecule type" value="Genomic_DNA"/>
</dbReference>
<proteinExistence type="predicted"/>
<protein>
    <recommendedName>
        <fullName evidence="3">D-isomer specific 2-hydroxyacid dehydrogenase NAD-binding domain-containing protein</fullName>
    </recommendedName>
</protein>